<comment type="caution">
    <text evidence="3">The sequence shown here is derived from an EMBL/GenBank/DDBJ whole genome shotgun (WGS) entry which is preliminary data.</text>
</comment>
<dbReference type="CDD" id="cd04781">
    <property type="entry name" value="HTH_MerR-like_sg6"/>
    <property type="match status" value="1"/>
</dbReference>
<sequence>MDIAEVARRSGIPASALRYYEDKGLIASTGRDGLRRRFDPRVLDQLALVRLAQAAGFTLAEIATMFSPEGKPSIERRMLSAKADEIDGMVRRLSAVSKGLRHAAVCPAPSHAECPTFQKLLKAALLRPASELRLGTTGPRAKRRTL</sequence>
<dbReference type="Gene3D" id="1.10.1660.10">
    <property type="match status" value="1"/>
</dbReference>
<keyword evidence="4" id="KW-1185">Reference proteome</keyword>
<dbReference type="InterPro" id="IPR047057">
    <property type="entry name" value="MerR_fam"/>
</dbReference>
<accession>A0A849KJ53</accession>
<protein>
    <submittedName>
        <fullName evidence="3">Helix-turn-helix domain-containing protein</fullName>
    </submittedName>
</protein>
<gene>
    <name evidence="3" type="ORF">HK415_23175</name>
</gene>
<dbReference type="PANTHER" id="PTHR30204:SF97">
    <property type="entry name" value="MERR FAMILY REGULATORY PROTEIN"/>
    <property type="match status" value="1"/>
</dbReference>
<dbReference type="InterPro" id="IPR009061">
    <property type="entry name" value="DNA-bd_dom_put_sf"/>
</dbReference>
<dbReference type="PROSITE" id="PS50937">
    <property type="entry name" value="HTH_MERR_2"/>
    <property type="match status" value="1"/>
</dbReference>
<dbReference type="SUPFAM" id="SSF46955">
    <property type="entry name" value="Putative DNA-binding domain"/>
    <property type="match status" value="1"/>
</dbReference>
<proteinExistence type="predicted"/>
<dbReference type="PANTHER" id="PTHR30204">
    <property type="entry name" value="REDOX-CYCLING DRUG-SENSING TRANSCRIPTIONAL ACTIVATOR SOXR"/>
    <property type="match status" value="1"/>
</dbReference>
<reference evidence="3 4" key="2">
    <citation type="submission" date="2020-06" db="EMBL/GenBank/DDBJ databases">
        <title>Ramlibacter rhizophilus sp. nov., isolated from rhizosphere soil of national flower Mugunghwa from South Korea.</title>
        <authorList>
            <person name="Zheng-Fei Y."/>
            <person name="Huan T."/>
        </authorList>
    </citation>
    <scope>NUCLEOTIDE SEQUENCE [LARGE SCALE GENOMIC DNA]</scope>
    <source>
        <strain evidence="3 4">B156</strain>
    </source>
</reference>
<feature type="domain" description="HTH merR-type" evidence="2">
    <location>
        <begin position="1"/>
        <end position="68"/>
    </location>
</feature>
<dbReference type="RefSeq" id="WP_171563739.1">
    <property type="nucleotide sequence ID" value="NZ_JABFCS010000002.1"/>
</dbReference>
<dbReference type="AlphaFoldDB" id="A0A849KJ53"/>
<reference evidence="3 4" key="1">
    <citation type="submission" date="2020-05" db="EMBL/GenBank/DDBJ databases">
        <authorList>
            <person name="Khan S.A."/>
            <person name="Jeon C.O."/>
            <person name="Chun B.H."/>
        </authorList>
    </citation>
    <scope>NUCLEOTIDE SEQUENCE [LARGE SCALE GENOMIC DNA]</scope>
    <source>
        <strain evidence="3 4">B156</strain>
    </source>
</reference>
<dbReference type="Pfam" id="PF13411">
    <property type="entry name" value="MerR_1"/>
    <property type="match status" value="1"/>
</dbReference>
<evidence type="ECO:0000259" key="2">
    <source>
        <dbReference type="PROSITE" id="PS50937"/>
    </source>
</evidence>
<dbReference type="PRINTS" id="PR00040">
    <property type="entry name" value="HTHMERR"/>
</dbReference>
<dbReference type="Proteomes" id="UP000552954">
    <property type="component" value="Unassembled WGS sequence"/>
</dbReference>
<organism evidence="3 4">
    <name type="scientific">Ramlibacter montanisoli</name>
    <dbReference type="NCBI Taxonomy" id="2732512"/>
    <lineage>
        <taxon>Bacteria</taxon>
        <taxon>Pseudomonadati</taxon>
        <taxon>Pseudomonadota</taxon>
        <taxon>Betaproteobacteria</taxon>
        <taxon>Burkholderiales</taxon>
        <taxon>Comamonadaceae</taxon>
        <taxon>Ramlibacter</taxon>
    </lineage>
</organism>
<dbReference type="SMART" id="SM00422">
    <property type="entry name" value="HTH_MERR"/>
    <property type="match status" value="1"/>
</dbReference>
<evidence type="ECO:0000313" key="3">
    <source>
        <dbReference type="EMBL" id="NNU45436.1"/>
    </source>
</evidence>
<evidence type="ECO:0000313" key="4">
    <source>
        <dbReference type="Proteomes" id="UP000552954"/>
    </source>
</evidence>
<keyword evidence="1" id="KW-0238">DNA-binding</keyword>
<dbReference type="InterPro" id="IPR000551">
    <property type="entry name" value="MerR-type_HTH_dom"/>
</dbReference>
<dbReference type="GO" id="GO:0003677">
    <property type="term" value="F:DNA binding"/>
    <property type="evidence" value="ECO:0007669"/>
    <property type="project" value="UniProtKB-KW"/>
</dbReference>
<dbReference type="GO" id="GO:0003700">
    <property type="term" value="F:DNA-binding transcription factor activity"/>
    <property type="evidence" value="ECO:0007669"/>
    <property type="project" value="InterPro"/>
</dbReference>
<evidence type="ECO:0000256" key="1">
    <source>
        <dbReference type="ARBA" id="ARBA00023125"/>
    </source>
</evidence>
<name>A0A849KJ53_9BURK</name>
<dbReference type="EMBL" id="JABFCS010000002">
    <property type="protein sequence ID" value="NNU45436.1"/>
    <property type="molecule type" value="Genomic_DNA"/>
</dbReference>